<organism evidence="3 4">
    <name type="scientific">Patiria miniata</name>
    <name type="common">Bat star</name>
    <name type="synonym">Asterina miniata</name>
    <dbReference type="NCBI Taxonomy" id="46514"/>
    <lineage>
        <taxon>Eukaryota</taxon>
        <taxon>Metazoa</taxon>
        <taxon>Echinodermata</taxon>
        <taxon>Eleutherozoa</taxon>
        <taxon>Asterozoa</taxon>
        <taxon>Asteroidea</taxon>
        <taxon>Valvatacea</taxon>
        <taxon>Valvatida</taxon>
        <taxon>Asterinidae</taxon>
        <taxon>Patiria</taxon>
    </lineage>
</organism>
<dbReference type="OrthoDB" id="191169at2759"/>
<name>A0A914ADA5_PATMI</name>
<evidence type="ECO:0000256" key="1">
    <source>
        <dbReference type="SAM" id="Coils"/>
    </source>
</evidence>
<dbReference type="GeneID" id="119732455"/>
<feature type="coiled-coil region" evidence="1">
    <location>
        <begin position="112"/>
        <end position="139"/>
    </location>
</feature>
<reference evidence="3" key="1">
    <citation type="submission" date="2022-11" db="UniProtKB">
        <authorList>
            <consortium name="EnsemblMetazoa"/>
        </authorList>
    </citation>
    <scope>IDENTIFICATION</scope>
</reference>
<evidence type="ECO:0008006" key="5">
    <source>
        <dbReference type="Google" id="ProtNLM"/>
    </source>
</evidence>
<evidence type="ECO:0000313" key="4">
    <source>
        <dbReference type="Proteomes" id="UP000887568"/>
    </source>
</evidence>
<dbReference type="PANTHER" id="PTHR22091:SF1">
    <property type="entry name" value="COILED-COIL DOMAIN-CONTAINING PROTEIN 77"/>
    <property type="match status" value="1"/>
</dbReference>
<feature type="compositionally biased region" description="Polar residues" evidence="2">
    <location>
        <begin position="233"/>
        <end position="245"/>
    </location>
</feature>
<dbReference type="Proteomes" id="UP000887568">
    <property type="component" value="Unplaced"/>
</dbReference>
<feature type="compositionally biased region" description="Low complexity" evidence="2">
    <location>
        <begin position="24"/>
        <end position="35"/>
    </location>
</feature>
<evidence type="ECO:0000313" key="3">
    <source>
        <dbReference type="EnsemblMetazoa" id="XP_038061910.1"/>
    </source>
</evidence>
<protein>
    <recommendedName>
        <fullName evidence="5">Coiled-coil domain-containing protein 77</fullName>
    </recommendedName>
</protein>
<accession>A0A914ADA5</accession>
<dbReference type="EnsemblMetazoa" id="XM_038205982.1">
    <property type="protein sequence ID" value="XP_038061910.1"/>
    <property type="gene ID" value="LOC119732455"/>
</dbReference>
<proteinExistence type="predicted"/>
<feature type="coiled-coil region" evidence="1">
    <location>
        <begin position="353"/>
        <end position="483"/>
    </location>
</feature>
<feature type="region of interest" description="Disordered" evidence="2">
    <location>
        <begin position="1"/>
        <end position="37"/>
    </location>
</feature>
<feature type="coiled-coil region" evidence="1">
    <location>
        <begin position="271"/>
        <end position="320"/>
    </location>
</feature>
<feature type="region of interest" description="Disordered" evidence="2">
    <location>
        <begin position="194"/>
        <end position="264"/>
    </location>
</feature>
<evidence type="ECO:0000256" key="2">
    <source>
        <dbReference type="SAM" id="MobiDB-lite"/>
    </source>
</evidence>
<keyword evidence="4" id="KW-1185">Reference proteome</keyword>
<sequence>MSAKNILPQSRVSEPNSTFRTPERTTAPSRSSARSGMATEHIGHVSFRDHNDDVEDRQDVTMVIPSVNERLGHLRPSRELLEYYRKKIAEFDGEHEDMLNRLEQYKMTYEQQHKLEWELRQREEEIAELQKALSDMQVYLFQERDHVLRLFAENDRLKIQELEDRKRIQHLLSLSSPSGPEVTYFHKEPSTRAIVTQKHPQKRHPHAEGEKLGLKAEVPSRPQNNRTRRNAQHRVTANTKVQQRPASAKPKAVHPDSDQQQAEPESLLLQIEALQSQMKEQAELSREQTEALLEDRRVRMEEMQTVIERDRSKIHSLNEKLHRTQQMLYDSTKDYLELKYEGRSQERVWMAEKDRLLQELDRCKEQLDVSKDDVLIISDHALEERQTQNLEIESLENQLQQAQKLADMYREQVIGLEDELARIRERDDVSKDAYKDKTEKLAKRLHLMNQRYEAMEKRRNLEIEGFKNDTRILRNRLKDVEKQLYKVTVGVGEDGDMFMLHNIHQTAKRSKKMQSELHQLKALIYGMETDLRNL</sequence>
<dbReference type="InterPro" id="IPR037696">
    <property type="entry name" value="CCDC77"/>
</dbReference>
<keyword evidence="1" id="KW-0175">Coiled coil</keyword>
<dbReference type="PANTHER" id="PTHR22091">
    <property type="entry name" value="COILED-COIL DOMAIN-CONTAINING PROTEIN 77"/>
    <property type="match status" value="1"/>
</dbReference>
<dbReference type="CTD" id="84318"/>
<dbReference type="RefSeq" id="XP_038061910.1">
    <property type="nucleotide sequence ID" value="XM_038205982.1"/>
</dbReference>
<dbReference type="OMA" id="QRELCEH"/>
<feature type="compositionally biased region" description="Polar residues" evidence="2">
    <location>
        <begin position="7"/>
        <end position="20"/>
    </location>
</feature>
<dbReference type="GO" id="GO:0005813">
    <property type="term" value="C:centrosome"/>
    <property type="evidence" value="ECO:0007669"/>
    <property type="project" value="TreeGrafter"/>
</dbReference>
<dbReference type="AlphaFoldDB" id="A0A914ADA5"/>